<feature type="domain" description="Methyltransferase FkbM" evidence="1">
    <location>
        <begin position="51"/>
        <end position="201"/>
    </location>
</feature>
<dbReference type="SUPFAM" id="SSF53335">
    <property type="entry name" value="S-adenosyl-L-methionine-dependent methyltransferases"/>
    <property type="match status" value="1"/>
</dbReference>
<dbReference type="InterPro" id="IPR052514">
    <property type="entry name" value="SAM-dependent_MTase"/>
</dbReference>
<dbReference type="InterPro" id="IPR029063">
    <property type="entry name" value="SAM-dependent_MTases_sf"/>
</dbReference>
<dbReference type="InterPro" id="IPR006342">
    <property type="entry name" value="FkbM_mtfrase"/>
</dbReference>
<sequence length="254" mass="29380">MKLAKTRFGGAVFYYQADDKYIGQRIALGKYEPYLTKLMLGNVGRGETVVDVGANIGYYTVLLGKKAKKVYAFEPEKTSFEILKKNVEVNKLKGVELFGVALGGKKEKKKLEKSKDNFGDNRLSDKGGVVGVERLDDLVKEKIGLIKIDTQGWEPEVIKGAREIIRKYHPKIFLEYSPSMYTAAGMDYREMWQFLEEEYGKIFYIDEYIQIYFPIKNCEKECNLWVGKEKSFGNRDKDFWLKKWLKRKLGRPAT</sequence>
<dbReference type="NCBIfam" id="TIGR01444">
    <property type="entry name" value="fkbM_fam"/>
    <property type="match status" value="1"/>
</dbReference>
<comment type="caution">
    <text evidence="2">The sequence shown here is derived from an EMBL/GenBank/DDBJ whole genome shotgun (WGS) entry which is preliminary data.</text>
</comment>
<evidence type="ECO:0000313" key="2">
    <source>
        <dbReference type="EMBL" id="OGL53993.1"/>
    </source>
</evidence>
<accession>A0A1F7SJN9</accession>
<protein>
    <recommendedName>
        <fullName evidence="1">Methyltransferase FkbM domain-containing protein</fullName>
    </recommendedName>
</protein>
<name>A0A1F7SJN9_9BACT</name>
<dbReference type="Pfam" id="PF05050">
    <property type="entry name" value="Methyltransf_21"/>
    <property type="match status" value="1"/>
</dbReference>
<dbReference type="PANTHER" id="PTHR34203">
    <property type="entry name" value="METHYLTRANSFERASE, FKBM FAMILY PROTEIN"/>
    <property type="match status" value="1"/>
</dbReference>
<evidence type="ECO:0000313" key="3">
    <source>
        <dbReference type="Proteomes" id="UP000185874"/>
    </source>
</evidence>
<dbReference type="Proteomes" id="UP000185874">
    <property type="component" value="Unassembled WGS sequence"/>
</dbReference>
<dbReference type="PANTHER" id="PTHR34203:SF15">
    <property type="entry name" value="SLL1173 PROTEIN"/>
    <property type="match status" value="1"/>
</dbReference>
<proteinExistence type="predicted"/>
<organism evidence="2 3">
    <name type="scientific">Candidatus Shapirobacteria bacterium RBG_13_44_7</name>
    <dbReference type="NCBI Taxonomy" id="1802149"/>
    <lineage>
        <taxon>Bacteria</taxon>
        <taxon>Candidatus Shapironibacteriota</taxon>
    </lineage>
</organism>
<dbReference type="AlphaFoldDB" id="A0A1F7SJN9"/>
<reference evidence="2 3" key="1">
    <citation type="journal article" date="2016" name="Nat. Commun.">
        <title>Thousands of microbial genomes shed light on interconnected biogeochemical processes in an aquifer system.</title>
        <authorList>
            <person name="Anantharaman K."/>
            <person name="Brown C.T."/>
            <person name="Hug L.A."/>
            <person name="Sharon I."/>
            <person name="Castelle C.J."/>
            <person name="Probst A.J."/>
            <person name="Thomas B.C."/>
            <person name="Singh A."/>
            <person name="Wilkins M.J."/>
            <person name="Karaoz U."/>
            <person name="Brodie E.L."/>
            <person name="Williams K.H."/>
            <person name="Hubbard S.S."/>
            <person name="Banfield J.F."/>
        </authorList>
    </citation>
    <scope>NUCLEOTIDE SEQUENCE [LARGE SCALE GENOMIC DNA]</scope>
</reference>
<evidence type="ECO:0000259" key="1">
    <source>
        <dbReference type="Pfam" id="PF05050"/>
    </source>
</evidence>
<dbReference type="Gene3D" id="3.40.50.150">
    <property type="entry name" value="Vaccinia Virus protein VP39"/>
    <property type="match status" value="1"/>
</dbReference>
<gene>
    <name evidence="2" type="ORF">A3K55_02200</name>
</gene>
<dbReference type="EMBL" id="MGDJ01000007">
    <property type="protein sequence ID" value="OGL53993.1"/>
    <property type="molecule type" value="Genomic_DNA"/>
</dbReference>